<dbReference type="InterPro" id="IPR002035">
    <property type="entry name" value="VWF_A"/>
</dbReference>
<keyword evidence="3" id="KW-1185">Reference proteome</keyword>
<name>A0ABY4L2U3_THEAE</name>
<dbReference type="InterPro" id="IPR036465">
    <property type="entry name" value="vWFA_dom_sf"/>
</dbReference>
<dbReference type="Proteomes" id="UP000832041">
    <property type="component" value="Chromosome"/>
</dbReference>
<evidence type="ECO:0000313" key="2">
    <source>
        <dbReference type="EMBL" id="UPT21991.1"/>
    </source>
</evidence>
<accession>A0ABY4L2U3</accession>
<protein>
    <submittedName>
        <fullName evidence="2">VWA domain-containing protein</fullName>
    </submittedName>
</protein>
<dbReference type="Gene3D" id="3.40.50.410">
    <property type="entry name" value="von Willebrand factor, type A domain"/>
    <property type="match status" value="1"/>
</dbReference>
<proteinExistence type="predicted"/>
<organism evidence="2 3">
    <name type="scientific">Thermobifida alba</name>
    <name type="common">Thermomonospora alba</name>
    <dbReference type="NCBI Taxonomy" id="53522"/>
    <lineage>
        <taxon>Bacteria</taxon>
        <taxon>Bacillati</taxon>
        <taxon>Actinomycetota</taxon>
        <taxon>Actinomycetes</taxon>
        <taxon>Streptosporangiales</taxon>
        <taxon>Nocardiopsidaceae</taxon>
        <taxon>Thermobifida</taxon>
    </lineage>
</organism>
<gene>
    <name evidence="2" type="ORF">FOF52_14300</name>
</gene>
<feature type="domain" description="VWFA" evidence="1">
    <location>
        <begin position="16"/>
        <end position="200"/>
    </location>
</feature>
<dbReference type="SMART" id="SM00327">
    <property type="entry name" value="VWA"/>
    <property type="match status" value="1"/>
</dbReference>
<evidence type="ECO:0000259" key="1">
    <source>
        <dbReference type="PROSITE" id="PS50234"/>
    </source>
</evidence>
<dbReference type="PROSITE" id="PS50234">
    <property type="entry name" value="VWFA"/>
    <property type="match status" value="1"/>
</dbReference>
<dbReference type="Pfam" id="PF00092">
    <property type="entry name" value="VWA"/>
    <property type="match status" value="1"/>
</dbReference>
<dbReference type="SUPFAM" id="SSF53300">
    <property type="entry name" value="vWA-like"/>
    <property type="match status" value="1"/>
</dbReference>
<sequence>MAVAPSVEGPFKKGLPVYAVLDTSGSMGRFEELLNETLESIYEVIDTTPQVREFIHLSVVSFNTQPHVVTNMTEFDDVTTLPTVSCAGTTNFAPLFRKLRDCIESDVPALSARGIKVLRPVVFLLTDGIPTDSDEQWTRSLDALLDPSWRPRPNIISYGFGEAQAEVLGRVSTVAAYIAEPGQDNAGALSEALTSLLNSMVASAKAQELQVAEEVKGFRSVPLDYVDL</sequence>
<dbReference type="EMBL" id="CP051627">
    <property type="protein sequence ID" value="UPT21991.1"/>
    <property type="molecule type" value="Genomic_DNA"/>
</dbReference>
<reference evidence="2 3" key="1">
    <citation type="submission" date="2020-04" db="EMBL/GenBank/DDBJ databases">
        <title>Thermobifida alba genome sequencing and assembly.</title>
        <authorList>
            <person name="Luzics S."/>
            <person name="Horvath B."/>
            <person name="Nagy I."/>
            <person name="Toth A."/>
            <person name="Nagy I."/>
            <person name="Kukolya J."/>
        </authorList>
    </citation>
    <scope>NUCLEOTIDE SEQUENCE [LARGE SCALE GENOMIC DNA]</scope>
    <source>
        <strain evidence="2 3">DSM 43795</strain>
    </source>
</reference>
<dbReference type="RefSeq" id="WP_248590466.1">
    <property type="nucleotide sequence ID" value="NZ_BAABEB010000003.1"/>
</dbReference>
<evidence type="ECO:0000313" key="3">
    <source>
        <dbReference type="Proteomes" id="UP000832041"/>
    </source>
</evidence>